<evidence type="ECO:0000256" key="3">
    <source>
        <dbReference type="ARBA" id="ARBA00012154"/>
    </source>
</evidence>
<dbReference type="EMBL" id="MPLS01000012">
    <property type="protein sequence ID" value="ORI97914.1"/>
    <property type="molecule type" value="Genomic_DNA"/>
</dbReference>
<keyword evidence="9 11" id="KW-0057">Aromatic amino acid biosynthesis</keyword>
<dbReference type="PANTHER" id="PTHR21087:SF16">
    <property type="entry name" value="SHIKIMATE KINASE 1, CHLOROPLASTIC"/>
    <property type="match status" value="1"/>
</dbReference>
<dbReference type="GO" id="GO:0008652">
    <property type="term" value="P:amino acid biosynthetic process"/>
    <property type="evidence" value="ECO:0007669"/>
    <property type="project" value="UniProtKB-KW"/>
</dbReference>
<comment type="catalytic activity">
    <reaction evidence="10 11">
        <text>shikimate + ATP = 3-phosphoshikimate + ADP + H(+)</text>
        <dbReference type="Rhea" id="RHEA:13121"/>
        <dbReference type="ChEBI" id="CHEBI:15378"/>
        <dbReference type="ChEBI" id="CHEBI:30616"/>
        <dbReference type="ChEBI" id="CHEBI:36208"/>
        <dbReference type="ChEBI" id="CHEBI:145989"/>
        <dbReference type="ChEBI" id="CHEBI:456216"/>
        <dbReference type="EC" id="2.7.1.71"/>
    </reaction>
</comment>
<evidence type="ECO:0000256" key="8">
    <source>
        <dbReference type="ARBA" id="ARBA00022840"/>
    </source>
</evidence>
<dbReference type="eggNOG" id="COG0703">
    <property type="taxonomic scope" value="Bacteria"/>
</dbReference>
<dbReference type="eggNOG" id="COG1605">
    <property type="taxonomic scope" value="Bacteria"/>
</dbReference>
<dbReference type="Gene3D" id="1.20.59.10">
    <property type="entry name" value="Chorismate mutase"/>
    <property type="match status" value="1"/>
</dbReference>
<feature type="binding site" evidence="11">
    <location>
        <position position="121"/>
    </location>
    <ligand>
        <name>ATP</name>
        <dbReference type="ChEBI" id="CHEBI:30616"/>
    </ligand>
</feature>
<dbReference type="PROSITE" id="PS51168">
    <property type="entry name" value="CHORISMATE_MUT_2"/>
    <property type="match status" value="1"/>
</dbReference>
<keyword evidence="5 11" id="KW-0808">Transferase</keyword>
<dbReference type="Pfam" id="PF01202">
    <property type="entry name" value="SKI"/>
    <property type="match status" value="1"/>
</dbReference>
<feature type="binding site" evidence="11">
    <location>
        <position position="82"/>
    </location>
    <ligand>
        <name>substrate</name>
    </ligand>
</feature>
<keyword evidence="8 11" id="KW-0067">ATP-binding</keyword>
<evidence type="ECO:0000256" key="9">
    <source>
        <dbReference type="ARBA" id="ARBA00023141"/>
    </source>
</evidence>
<dbReference type="RefSeq" id="WP_004910400.1">
    <property type="nucleotide sequence ID" value="NZ_MPLS01000012.1"/>
</dbReference>
<dbReference type="AlphaFoldDB" id="A0A1X0VE41"/>
<dbReference type="InterPro" id="IPR027417">
    <property type="entry name" value="P-loop_NTPase"/>
</dbReference>
<evidence type="ECO:0000256" key="7">
    <source>
        <dbReference type="ARBA" id="ARBA00022777"/>
    </source>
</evidence>
<accession>A0A1X0VE41</accession>
<evidence type="ECO:0000313" key="13">
    <source>
        <dbReference type="EMBL" id="ORI97914.1"/>
    </source>
</evidence>
<dbReference type="PANTHER" id="PTHR21087">
    <property type="entry name" value="SHIKIMATE KINASE"/>
    <property type="match status" value="1"/>
</dbReference>
<comment type="caution">
    <text evidence="11">Lacks conserved residue(s) required for the propagation of feature annotation.</text>
</comment>
<dbReference type="GO" id="GO:0004106">
    <property type="term" value="F:chorismate mutase activity"/>
    <property type="evidence" value="ECO:0007669"/>
    <property type="project" value="InterPro"/>
</dbReference>
<evidence type="ECO:0000256" key="5">
    <source>
        <dbReference type="ARBA" id="ARBA00022679"/>
    </source>
</evidence>
<evidence type="ECO:0000256" key="6">
    <source>
        <dbReference type="ARBA" id="ARBA00022741"/>
    </source>
</evidence>
<dbReference type="Gene3D" id="3.40.50.300">
    <property type="entry name" value="P-loop containing nucleotide triphosphate hydrolases"/>
    <property type="match status" value="1"/>
</dbReference>
<name>A0A1X0VE41_LEUPS</name>
<keyword evidence="11" id="KW-0479">Metal-binding</keyword>
<dbReference type="HAMAP" id="MF_00109">
    <property type="entry name" value="Shikimate_kinase"/>
    <property type="match status" value="1"/>
</dbReference>
<comment type="subcellular location">
    <subcellularLocation>
        <location evidence="11">Cytoplasm</location>
    </subcellularLocation>
</comment>
<feature type="binding site" evidence="11">
    <location>
        <position position="37"/>
    </location>
    <ligand>
        <name>substrate</name>
    </ligand>
</feature>
<comment type="pathway">
    <text evidence="1 11">Metabolic intermediate biosynthesis; chorismate biosynthesis; chorismate from D-erythrose 4-phosphate and phosphoenolpyruvate: step 5/7.</text>
</comment>
<dbReference type="GO" id="GO:0000287">
    <property type="term" value="F:magnesium ion binding"/>
    <property type="evidence" value="ECO:0007669"/>
    <property type="project" value="UniProtKB-UniRule"/>
</dbReference>
<feature type="binding site" evidence="11">
    <location>
        <position position="139"/>
    </location>
    <ligand>
        <name>substrate</name>
    </ligand>
</feature>
<feature type="binding site" evidence="11">
    <location>
        <position position="19"/>
    </location>
    <ligand>
        <name>Mg(2+)</name>
        <dbReference type="ChEBI" id="CHEBI:18420"/>
    </ligand>
</feature>
<feature type="domain" description="Chorismate mutase" evidence="12">
    <location>
        <begin position="172"/>
        <end position="264"/>
    </location>
</feature>
<evidence type="ECO:0000313" key="14">
    <source>
        <dbReference type="Proteomes" id="UP000192288"/>
    </source>
</evidence>
<evidence type="ECO:0000256" key="10">
    <source>
        <dbReference type="ARBA" id="ARBA00048567"/>
    </source>
</evidence>
<dbReference type="PRINTS" id="PR01100">
    <property type="entry name" value="SHIKIMTKNASE"/>
</dbReference>
<dbReference type="GO" id="GO:0009423">
    <property type="term" value="P:chorismate biosynthetic process"/>
    <property type="evidence" value="ECO:0007669"/>
    <property type="project" value="UniProtKB-UniRule"/>
</dbReference>
<dbReference type="SMART" id="SM00830">
    <property type="entry name" value="CM_2"/>
    <property type="match status" value="1"/>
</dbReference>
<evidence type="ECO:0000256" key="2">
    <source>
        <dbReference type="ARBA" id="ARBA00006997"/>
    </source>
</evidence>
<comment type="similarity">
    <text evidence="2 11">Belongs to the shikimate kinase family.</text>
</comment>
<reference evidence="13 14" key="1">
    <citation type="journal article" date="2017" name="Front. Microbiol.">
        <title>Genomic Characterization of Dairy Associated Leuconostoc Species and Diversity of Leuconostocs in Undefined Mixed Mesophilic Starter Cultures.</title>
        <authorList>
            <person name="Frantzen C.A."/>
            <person name="Kot W."/>
            <person name="Pedersen T.B."/>
            <person name="Ardo Y.M."/>
            <person name="Broadbent J.R."/>
            <person name="Neve H."/>
            <person name="Hansen L.H."/>
            <person name="Dal Bello F."/>
            <person name="Ostlie H.M."/>
            <person name="Kleppen H.P."/>
            <person name="Vogensen F.K."/>
            <person name="Holo H."/>
        </authorList>
    </citation>
    <scope>NUCLEOTIDE SEQUENCE [LARGE SCALE GENOMIC DNA]</scope>
    <source>
        <strain evidence="13 14">LMGCF08</strain>
    </source>
</reference>
<keyword evidence="6 11" id="KW-0547">Nucleotide-binding</keyword>
<comment type="function">
    <text evidence="11">Catalyzes the specific phosphorylation of the 3-hydroxyl group of shikimic acid using ATP as a cosubstrate.</text>
</comment>
<dbReference type="Proteomes" id="UP000192288">
    <property type="component" value="Unassembled WGS sequence"/>
</dbReference>
<comment type="subunit">
    <text evidence="11">Monomer.</text>
</comment>
<evidence type="ECO:0000256" key="4">
    <source>
        <dbReference type="ARBA" id="ARBA00022605"/>
    </source>
</evidence>
<proteinExistence type="inferred from homology"/>
<dbReference type="GO" id="GO:0005524">
    <property type="term" value="F:ATP binding"/>
    <property type="evidence" value="ECO:0007669"/>
    <property type="project" value="UniProtKB-UniRule"/>
</dbReference>
<comment type="cofactor">
    <cofactor evidence="11">
        <name>Mg(2+)</name>
        <dbReference type="ChEBI" id="CHEBI:18420"/>
    </cofactor>
    <text evidence="11">Binds 1 Mg(2+) ion per subunit.</text>
</comment>
<dbReference type="InterPro" id="IPR002701">
    <property type="entry name" value="CM_II_prokaryot"/>
</dbReference>
<dbReference type="UniPathway" id="UPA00053">
    <property type="reaction ID" value="UER00088"/>
</dbReference>
<gene>
    <name evidence="11" type="primary">aroK</name>
    <name evidence="13" type="ORF">BMR96_04865</name>
</gene>
<comment type="caution">
    <text evidence="13">The sequence shown here is derived from an EMBL/GenBank/DDBJ whole genome shotgun (WGS) entry which is preliminary data.</text>
</comment>
<dbReference type="GO" id="GO:0004765">
    <property type="term" value="F:shikimate kinase activity"/>
    <property type="evidence" value="ECO:0007669"/>
    <property type="project" value="UniProtKB-UniRule"/>
</dbReference>
<evidence type="ECO:0000259" key="12">
    <source>
        <dbReference type="PROSITE" id="PS51168"/>
    </source>
</evidence>
<evidence type="ECO:0000256" key="11">
    <source>
        <dbReference type="HAMAP-Rule" id="MF_00109"/>
    </source>
</evidence>
<dbReference type="SUPFAM" id="SSF52540">
    <property type="entry name" value="P-loop containing nucleoside triphosphate hydrolases"/>
    <property type="match status" value="1"/>
</dbReference>
<dbReference type="InterPro" id="IPR023000">
    <property type="entry name" value="Shikimate_kinase_CS"/>
</dbReference>
<keyword evidence="7 11" id="KW-0418">Kinase</keyword>
<dbReference type="Pfam" id="PF01817">
    <property type="entry name" value="CM_2"/>
    <property type="match status" value="1"/>
</dbReference>
<dbReference type="GO" id="GO:0009073">
    <property type="term" value="P:aromatic amino acid family biosynthetic process"/>
    <property type="evidence" value="ECO:0007669"/>
    <property type="project" value="UniProtKB-KW"/>
</dbReference>
<feature type="binding site" evidence="11">
    <location>
        <position position="61"/>
    </location>
    <ligand>
        <name>substrate</name>
    </ligand>
</feature>
<keyword evidence="11" id="KW-0460">Magnesium</keyword>
<protein>
    <recommendedName>
        <fullName evidence="3 11">Shikimate kinase</fullName>
        <shortName evidence="11">SK</shortName>
        <ecNumber evidence="3 11">2.7.1.71</ecNumber>
    </recommendedName>
</protein>
<dbReference type="InterPro" id="IPR031322">
    <property type="entry name" value="Shikimate/glucono_kinase"/>
</dbReference>
<dbReference type="GO" id="GO:0005829">
    <property type="term" value="C:cytosol"/>
    <property type="evidence" value="ECO:0007669"/>
    <property type="project" value="TreeGrafter"/>
</dbReference>
<sequence>MIKEPDTLMLVGFMGAGKTTVGKEIARQHHSKFIDIDSEIERVAGKTIPEIFIERGEIGFRALETQVLASVQTFNGVVATGGGVVERPENIAVLKNSPATIIYLHGNLESTIGRLIIEGQRPLLQEKSTAEFFALWKERDPKYQSVANMTVETVGKTPARIAAEIIALFSANEDELALLALRSQIDAFDRQIFKIIAQRLEVVSSVARYKEKFGIATVQKNRMVRLRNDLKADFAFSEDITDDMIDAVMAILMQAAIDKENRQLNR</sequence>
<organism evidence="13 14">
    <name type="scientific">Leuconostoc pseudomesenteroides</name>
    <dbReference type="NCBI Taxonomy" id="33968"/>
    <lineage>
        <taxon>Bacteria</taxon>
        <taxon>Bacillati</taxon>
        <taxon>Bacillota</taxon>
        <taxon>Bacilli</taxon>
        <taxon>Lactobacillales</taxon>
        <taxon>Lactobacillaceae</taxon>
        <taxon>Leuconostoc</taxon>
    </lineage>
</organism>
<dbReference type="InterPro" id="IPR036263">
    <property type="entry name" value="Chorismate_II_sf"/>
</dbReference>
<dbReference type="CDD" id="cd00464">
    <property type="entry name" value="SK"/>
    <property type="match status" value="1"/>
</dbReference>
<dbReference type="InterPro" id="IPR036979">
    <property type="entry name" value="CM_dom_sf"/>
</dbReference>
<dbReference type="EC" id="2.7.1.71" evidence="3 11"/>
<feature type="binding site" evidence="11">
    <location>
        <begin position="15"/>
        <end position="20"/>
    </location>
    <ligand>
        <name>ATP</name>
        <dbReference type="ChEBI" id="CHEBI:30616"/>
    </ligand>
</feature>
<dbReference type="SUPFAM" id="SSF48600">
    <property type="entry name" value="Chorismate mutase II"/>
    <property type="match status" value="1"/>
</dbReference>
<dbReference type="STRING" id="33968.BMS77_08750"/>
<evidence type="ECO:0000256" key="1">
    <source>
        <dbReference type="ARBA" id="ARBA00004842"/>
    </source>
</evidence>
<keyword evidence="11" id="KW-0963">Cytoplasm</keyword>
<dbReference type="InterPro" id="IPR000623">
    <property type="entry name" value="Shikimate_kinase/TSH1"/>
</dbReference>
<dbReference type="PROSITE" id="PS01128">
    <property type="entry name" value="SHIKIMATE_KINASE"/>
    <property type="match status" value="1"/>
</dbReference>
<keyword evidence="4 11" id="KW-0028">Amino-acid biosynthesis</keyword>